<gene>
    <name evidence="2" type="ORF">C0189_00635</name>
</gene>
<name>A0A2J6WFS7_9BACT</name>
<feature type="domain" description="RadC-like JAB" evidence="1">
    <location>
        <begin position="6"/>
        <end position="37"/>
    </location>
</feature>
<sequence length="39" mass="4663">MRRLAFNKRLIEALNIINIKVLDHIILGKNFKDYFSLCK</sequence>
<dbReference type="EMBL" id="PNIL01000008">
    <property type="protein sequence ID" value="PMP68726.1"/>
    <property type="molecule type" value="Genomic_DNA"/>
</dbReference>
<dbReference type="AlphaFoldDB" id="A0A2J6WFS7"/>
<accession>A0A2J6WFS7</accession>
<proteinExistence type="predicted"/>
<evidence type="ECO:0000313" key="2">
    <source>
        <dbReference type="EMBL" id="PMP68726.1"/>
    </source>
</evidence>
<dbReference type="RefSeq" id="WP_424587106.1">
    <property type="nucleotide sequence ID" value="NZ_JBNATC010000051.1"/>
</dbReference>
<dbReference type="Proteomes" id="UP000237040">
    <property type="component" value="Unassembled WGS sequence"/>
</dbReference>
<reference evidence="2 3" key="1">
    <citation type="submission" date="2018-01" db="EMBL/GenBank/DDBJ databases">
        <title>Metagenomic assembled genomes from two thermal pools in the Uzon Caldera, Kamchatka, Russia.</title>
        <authorList>
            <person name="Wilkins L."/>
            <person name="Ettinger C."/>
        </authorList>
    </citation>
    <scope>NUCLEOTIDE SEQUENCE [LARGE SCALE GENOMIC DNA]</scope>
    <source>
        <strain evidence="2">ZAV-07</strain>
    </source>
</reference>
<comment type="caution">
    <text evidence="2">The sequence shown here is derived from an EMBL/GenBank/DDBJ whole genome shotgun (WGS) entry which is preliminary data.</text>
</comment>
<dbReference type="Pfam" id="PF04002">
    <property type="entry name" value="RadC"/>
    <property type="match status" value="1"/>
</dbReference>
<evidence type="ECO:0000313" key="3">
    <source>
        <dbReference type="Proteomes" id="UP000237040"/>
    </source>
</evidence>
<evidence type="ECO:0000259" key="1">
    <source>
        <dbReference type="Pfam" id="PF04002"/>
    </source>
</evidence>
<organism evidence="2 3">
    <name type="scientific">Caldisericum exile</name>
    <dbReference type="NCBI Taxonomy" id="693075"/>
    <lineage>
        <taxon>Bacteria</taxon>
        <taxon>Pseudomonadati</taxon>
        <taxon>Caldisericota/Cryosericota group</taxon>
        <taxon>Caldisericota</taxon>
        <taxon>Caldisericia</taxon>
        <taxon>Caldisericales</taxon>
        <taxon>Caldisericaceae</taxon>
        <taxon>Caldisericum</taxon>
    </lineage>
</organism>
<dbReference type="InterPro" id="IPR025657">
    <property type="entry name" value="RadC_JAB"/>
</dbReference>
<dbReference type="Gene3D" id="3.40.140.10">
    <property type="entry name" value="Cytidine Deaminase, domain 2"/>
    <property type="match status" value="1"/>
</dbReference>
<protein>
    <recommendedName>
        <fullName evidence="1">RadC-like JAB domain-containing protein</fullName>
    </recommendedName>
</protein>